<dbReference type="Gene3D" id="3.40.30.10">
    <property type="entry name" value="Glutaredoxin"/>
    <property type="match status" value="1"/>
</dbReference>
<protein>
    <recommendedName>
        <fullName evidence="7">Thioredoxin domain-containing protein</fullName>
    </recommendedName>
</protein>
<keyword evidence="5" id="KW-0676">Redox-active center</keyword>
<evidence type="ECO:0000256" key="1">
    <source>
        <dbReference type="ARBA" id="ARBA00005791"/>
    </source>
</evidence>
<evidence type="ECO:0000256" key="3">
    <source>
        <dbReference type="ARBA" id="ARBA00023002"/>
    </source>
</evidence>
<dbReference type="InterPro" id="IPR012336">
    <property type="entry name" value="Thioredoxin-like_fold"/>
</dbReference>
<dbReference type="PROSITE" id="PS51352">
    <property type="entry name" value="THIOREDOXIN_2"/>
    <property type="match status" value="1"/>
</dbReference>
<name>A0A512L971_9PROT</name>
<evidence type="ECO:0000256" key="4">
    <source>
        <dbReference type="ARBA" id="ARBA00023157"/>
    </source>
</evidence>
<dbReference type="InterPro" id="IPR036249">
    <property type="entry name" value="Thioredoxin-like_sf"/>
</dbReference>
<dbReference type="OrthoDB" id="9780340at2"/>
<evidence type="ECO:0000313" key="9">
    <source>
        <dbReference type="Proteomes" id="UP000321337"/>
    </source>
</evidence>
<feature type="chain" id="PRO_5021983658" description="Thioredoxin domain-containing protein" evidence="6">
    <location>
        <begin position="26"/>
        <end position="229"/>
    </location>
</feature>
<evidence type="ECO:0000313" key="8">
    <source>
        <dbReference type="EMBL" id="GEP31024.1"/>
    </source>
</evidence>
<reference evidence="8 9" key="1">
    <citation type="submission" date="2019-07" db="EMBL/GenBank/DDBJ databases">
        <title>Whole genome shotgun sequence of Thiobacillus plumbophilus NBRC 107929.</title>
        <authorList>
            <person name="Hosoyama A."/>
            <person name="Uohara A."/>
            <person name="Ohji S."/>
            <person name="Ichikawa N."/>
        </authorList>
    </citation>
    <scope>NUCLEOTIDE SEQUENCE [LARGE SCALE GENOMIC DNA]</scope>
    <source>
        <strain evidence="8 9">NBRC 107929</strain>
    </source>
</reference>
<dbReference type="SUPFAM" id="SSF52833">
    <property type="entry name" value="Thioredoxin-like"/>
    <property type="match status" value="1"/>
</dbReference>
<dbReference type="PANTHER" id="PTHR13887:SF14">
    <property type="entry name" value="DISULFIDE BOND FORMATION PROTEIN D"/>
    <property type="match status" value="1"/>
</dbReference>
<comment type="similarity">
    <text evidence="1">Belongs to the thioredoxin family. DsbA subfamily.</text>
</comment>
<comment type="caution">
    <text evidence="8">The sequence shown here is derived from an EMBL/GenBank/DDBJ whole genome shotgun (WGS) entry which is preliminary data.</text>
</comment>
<evidence type="ECO:0000259" key="7">
    <source>
        <dbReference type="PROSITE" id="PS51352"/>
    </source>
</evidence>
<dbReference type="Proteomes" id="UP000321337">
    <property type="component" value="Unassembled WGS sequence"/>
</dbReference>
<feature type="domain" description="Thioredoxin" evidence="7">
    <location>
        <begin position="24"/>
        <end position="226"/>
    </location>
</feature>
<keyword evidence="3" id="KW-0560">Oxidoreductase</keyword>
<gene>
    <name evidence="8" type="ORF">TPL01_21620</name>
</gene>
<feature type="signal peptide" evidence="6">
    <location>
        <begin position="1"/>
        <end position="25"/>
    </location>
</feature>
<dbReference type="AlphaFoldDB" id="A0A512L971"/>
<keyword evidence="4" id="KW-1015">Disulfide bond</keyword>
<dbReference type="GO" id="GO:0016491">
    <property type="term" value="F:oxidoreductase activity"/>
    <property type="evidence" value="ECO:0007669"/>
    <property type="project" value="UniProtKB-KW"/>
</dbReference>
<organism evidence="8 9">
    <name type="scientific">Sulfuriferula plumbiphila</name>
    <dbReference type="NCBI Taxonomy" id="171865"/>
    <lineage>
        <taxon>Bacteria</taxon>
        <taxon>Pseudomonadati</taxon>
        <taxon>Pseudomonadota</taxon>
        <taxon>Betaproteobacteria</taxon>
        <taxon>Nitrosomonadales</taxon>
        <taxon>Sulfuricellaceae</taxon>
        <taxon>Sulfuriferula</taxon>
    </lineage>
</organism>
<dbReference type="RefSeq" id="WP_147073636.1">
    <property type="nucleotide sequence ID" value="NZ_AP021884.1"/>
</dbReference>
<dbReference type="InterPro" id="IPR013766">
    <property type="entry name" value="Thioredoxin_domain"/>
</dbReference>
<dbReference type="PANTHER" id="PTHR13887">
    <property type="entry name" value="GLUTATHIONE S-TRANSFERASE KAPPA"/>
    <property type="match status" value="1"/>
</dbReference>
<dbReference type="EMBL" id="BKAD01000022">
    <property type="protein sequence ID" value="GEP31024.1"/>
    <property type="molecule type" value="Genomic_DNA"/>
</dbReference>
<proteinExistence type="inferred from homology"/>
<accession>A0A512L971</accession>
<keyword evidence="2 6" id="KW-0732">Signal</keyword>
<evidence type="ECO:0000256" key="5">
    <source>
        <dbReference type="ARBA" id="ARBA00023284"/>
    </source>
</evidence>
<evidence type="ECO:0000256" key="2">
    <source>
        <dbReference type="ARBA" id="ARBA00022729"/>
    </source>
</evidence>
<evidence type="ECO:0000256" key="6">
    <source>
        <dbReference type="SAM" id="SignalP"/>
    </source>
</evidence>
<dbReference type="Pfam" id="PF13462">
    <property type="entry name" value="Thioredoxin_4"/>
    <property type="match status" value="1"/>
</dbReference>
<keyword evidence="9" id="KW-1185">Reference proteome</keyword>
<sequence length="229" mass="25113">MMLRYFKSSPLGRAAAVLLITGTLAAGNTAAQPNQPSAAPAAADFIQPVTQRDHIRGNPDAPVKIVEFADTECPLCKRFHPTLQRIVAEYPGKVAWVFRHFPLDNIHPKARKEAEATECANDLGGNEKFWAYLDRLYKITPSNNRLDPAELPRIAEYVGLNRAKFEQCLESGKYAQRVAEDLDDALAAGAQGTPYTVVVAPNGRKFAILGAQPYASVKLVVEIALQQKK</sequence>